<evidence type="ECO:0000313" key="3">
    <source>
        <dbReference type="Proteomes" id="UP001589828"/>
    </source>
</evidence>
<feature type="region of interest" description="Disordered" evidence="1">
    <location>
        <begin position="348"/>
        <end position="425"/>
    </location>
</feature>
<dbReference type="RefSeq" id="WP_377025792.1">
    <property type="nucleotide sequence ID" value="NZ_JBHLTS010000077.1"/>
</dbReference>
<protein>
    <submittedName>
        <fullName evidence="2">Contractile injection system tape measure protein</fullName>
    </submittedName>
</protein>
<dbReference type="InterPro" id="IPR045538">
    <property type="entry name" value="CIS_TMP"/>
</dbReference>
<feature type="compositionally biased region" description="Polar residues" evidence="1">
    <location>
        <begin position="407"/>
        <end position="421"/>
    </location>
</feature>
<comment type="caution">
    <text evidence="2">The sequence shown here is derived from an EMBL/GenBank/DDBJ whole genome shotgun (WGS) entry which is preliminary data.</text>
</comment>
<dbReference type="EMBL" id="JBHLTS010000077">
    <property type="protein sequence ID" value="MFC0518067.1"/>
    <property type="molecule type" value="Genomic_DNA"/>
</dbReference>
<name>A0ABV6LF29_9SPHI</name>
<sequence>MSEQVHIIKRILIDLDIHDRLPANQIQDESATILKKLIAPMVGDYLDLLTADGTDIRIDCWEIDLGMISAHSLETDLTERLAQCLAADEQLIMAKQQSAGTNHESQMPGHTDAELVVYFLQTGMLPWWAKNPSSQTFTQALNTLLATQPAMLHNIILQTPDMVMLERLINTLNNEQLHHIAVLFNPTYPPLTELYLQIARSIGIAAENTNFRQAWWANVLYYNQQYASHAYHTQYTARPGHGRYLASASPLTQIFFNALARQETDIGNSADDDRYHQLLKMYTVFAETLVLLTENGICPDLTMHPEQLKDIQYSISRLATQPTYLQQSVLHARHLWDNLGLAMGLSRPTAQHHPKKTNAGTGTDGTTGKITVSTEPEPSKTGSGQSASNVQQTEDEAGLPGSFAAQHPNQNTDMSSNQSDQVAGPASENTIAAKLISQFTATERFSVSHAGLILLWPFLSHFFSALNLIDKGAFYDKQSQYKACMLLLYVAMGDDLELFEGHLPVIKLLCGLELTEWVDMQTDITQHDMDEADHMLEAVIGHAPMWSGLSLAGLRQAYLQRPGILSIRDGNWLLQVERQNHDILTDRLPWSNNLIKLPWLEHLIFVEWQQD</sequence>
<proteinExistence type="predicted"/>
<keyword evidence="3" id="KW-1185">Reference proteome</keyword>
<accession>A0ABV6LF29</accession>
<evidence type="ECO:0000313" key="2">
    <source>
        <dbReference type="EMBL" id="MFC0518067.1"/>
    </source>
</evidence>
<dbReference type="Pfam" id="PF19268">
    <property type="entry name" value="CIS_TMP"/>
    <property type="match status" value="1"/>
</dbReference>
<evidence type="ECO:0000256" key="1">
    <source>
        <dbReference type="SAM" id="MobiDB-lite"/>
    </source>
</evidence>
<dbReference type="Proteomes" id="UP001589828">
    <property type="component" value="Unassembled WGS sequence"/>
</dbReference>
<organism evidence="2 3">
    <name type="scientific">Mucilaginibacter angelicae</name>
    <dbReference type="NCBI Taxonomy" id="869718"/>
    <lineage>
        <taxon>Bacteria</taxon>
        <taxon>Pseudomonadati</taxon>
        <taxon>Bacteroidota</taxon>
        <taxon>Sphingobacteriia</taxon>
        <taxon>Sphingobacteriales</taxon>
        <taxon>Sphingobacteriaceae</taxon>
        <taxon>Mucilaginibacter</taxon>
    </lineage>
</organism>
<gene>
    <name evidence="2" type="ORF">ACFFGT_27885</name>
</gene>
<reference evidence="2 3" key="1">
    <citation type="submission" date="2024-09" db="EMBL/GenBank/DDBJ databases">
        <authorList>
            <person name="Sun Q."/>
            <person name="Mori K."/>
        </authorList>
    </citation>
    <scope>NUCLEOTIDE SEQUENCE [LARGE SCALE GENOMIC DNA]</scope>
    <source>
        <strain evidence="2 3">NCAIM B.02415</strain>
    </source>
</reference>
<feature type="compositionally biased region" description="Polar residues" evidence="1">
    <location>
        <begin position="369"/>
        <end position="392"/>
    </location>
</feature>